<keyword evidence="2" id="KW-0004">4Fe-4S</keyword>
<dbReference type="NCBIfam" id="TIGR01579">
    <property type="entry name" value="MiaB-like-C"/>
    <property type="match status" value="1"/>
</dbReference>
<dbReference type="InterPro" id="IPR013848">
    <property type="entry name" value="Methylthiotransferase_N"/>
</dbReference>
<evidence type="ECO:0000313" key="10">
    <source>
        <dbReference type="EMBL" id="VAX42724.1"/>
    </source>
</evidence>
<keyword evidence="4" id="KW-0949">S-adenosyl-L-methionine</keyword>
<proteinExistence type="predicted"/>
<comment type="cofactor">
    <cofactor evidence="1">
        <name>[4Fe-4S] cluster</name>
        <dbReference type="ChEBI" id="CHEBI:49883"/>
    </cofactor>
</comment>
<dbReference type="InterPro" id="IPR038135">
    <property type="entry name" value="Methylthiotransferase_N_sf"/>
</dbReference>
<dbReference type="PANTHER" id="PTHR11918">
    <property type="entry name" value="RADICAL SAM PROTEINS"/>
    <property type="match status" value="1"/>
</dbReference>
<keyword evidence="3 10" id="KW-0808">Transferase</keyword>
<evidence type="ECO:0000256" key="3">
    <source>
        <dbReference type="ARBA" id="ARBA00022679"/>
    </source>
</evidence>
<dbReference type="NCBIfam" id="TIGR00089">
    <property type="entry name" value="MiaB/RimO family radical SAM methylthiotransferase"/>
    <property type="match status" value="1"/>
</dbReference>
<gene>
    <name evidence="10" type="ORF">MNBD_PLANCTO02-2567</name>
</gene>
<dbReference type="GO" id="GO:0051539">
    <property type="term" value="F:4 iron, 4 sulfur cluster binding"/>
    <property type="evidence" value="ECO:0007669"/>
    <property type="project" value="UniProtKB-KW"/>
</dbReference>
<dbReference type="Gene3D" id="3.40.50.12160">
    <property type="entry name" value="Methylthiotransferase, N-terminal domain"/>
    <property type="match status" value="1"/>
</dbReference>
<dbReference type="InterPro" id="IPR007197">
    <property type="entry name" value="rSAM"/>
</dbReference>
<dbReference type="Pfam" id="PF04055">
    <property type="entry name" value="Radical_SAM"/>
    <property type="match status" value="1"/>
</dbReference>
<reference evidence="10" key="1">
    <citation type="submission" date="2018-06" db="EMBL/GenBank/DDBJ databases">
        <authorList>
            <person name="Zhirakovskaya E."/>
        </authorList>
    </citation>
    <scope>NUCLEOTIDE SEQUENCE</scope>
</reference>
<feature type="domain" description="Radical SAM core" evidence="9">
    <location>
        <begin position="127"/>
        <end position="363"/>
    </location>
</feature>
<evidence type="ECO:0000256" key="6">
    <source>
        <dbReference type="ARBA" id="ARBA00023004"/>
    </source>
</evidence>
<dbReference type="PANTHER" id="PTHR11918:SF45">
    <property type="entry name" value="THREONYLCARBAMOYLADENOSINE TRNA METHYLTHIOTRANSFERASE"/>
    <property type="match status" value="1"/>
</dbReference>
<dbReference type="SUPFAM" id="SSF102114">
    <property type="entry name" value="Radical SAM enzymes"/>
    <property type="match status" value="1"/>
</dbReference>
<dbReference type="FunFam" id="3.80.30.20:FF:000001">
    <property type="entry name" value="tRNA-2-methylthio-N(6)-dimethylallyladenosine synthase 2"/>
    <property type="match status" value="1"/>
</dbReference>
<dbReference type="SFLD" id="SFLDG01082">
    <property type="entry name" value="B12-binding_domain_containing"/>
    <property type="match status" value="1"/>
</dbReference>
<organism evidence="10">
    <name type="scientific">hydrothermal vent metagenome</name>
    <dbReference type="NCBI Taxonomy" id="652676"/>
    <lineage>
        <taxon>unclassified sequences</taxon>
        <taxon>metagenomes</taxon>
        <taxon>ecological metagenomes</taxon>
    </lineage>
</organism>
<dbReference type="PROSITE" id="PS51449">
    <property type="entry name" value="MTTASE_N"/>
    <property type="match status" value="1"/>
</dbReference>
<dbReference type="InterPro" id="IPR005839">
    <property type="entry name" value="Methylthiotransferase"/>
</dbReference>
<name>A0A3B1E150_9ZZZZ</name>
<evidence type="ECO:0000259" key="9">
    <source>
        <dbReference type="PROSITE" id="PS51918"/>
    </source>
</evidence>
<dbReference type="GO" id="GO:0035598">
    <property type="term" value="F:tRNA (N(6)-L-threonylcarbamoyladenosine(37)-C(2))-methylthiotransferase activity"/>
    <property type="evidence" value="ECO:0007669"/>
    <property type="project" value="UniProtKB-EC"/>
</dbReference>
<evidence type="ECO:0000256" key="4">
    <source>
        <dbReference type="ARBA" id="ARBA00022691"/>
    </source>
</evidence>
<dbReference type="InterPro" id="IPR006467">
    <property type="entry name" value="MiaB-like_bact"/>
</dbReference>
<dbReference type="SMART" id="SM00729">
    <property type="entry name" value="Elp3"/>
    <property type="match status" value="1"/>
</dbReference>
<feature type="domain" description="MTTase N-terminal" evidence="8">
    <location>
        <begin position="7"/>
        <end position="117"/>
    </location>
</feature>
<dbReference type="Pfam" id="PF00919">
    <property type="entry name" value="UPF0004"/>
    <property type="match status" value="1"/>
</dbReference>
<accession>A0A3B1E150</accession>
<dbReference type="SFLD" id="SFLDG01061">
    <property type="entry name" value="methylthiotransferase"/>
    <property type="match status" value="1"/>
</dbReference>
<keyword evidence="6" id="KW-0408">Iron</keyword>
<keyword evidence="7" id="KW-0411">Iron-sulfur</keyword>
<dbReference type="InterPro" id="IPR023404">
    <property type="entry name" value="rSAM_horseshoe"/>
</dbReference>
<dbReference type="SFLD" id="SFLDS00029">
    <property type="entry name" value="Radical_SAM"/>
    <property type="match status" value="1"/>
</dbReference>
<dbReference type="InterPro" id="IPR058240">
    <property type="entry name" value="rSAM_sf"/>
</dbReference>
<evidence type="ECO:0000256" key="5">
    <source>
        <dbReference type="ARBA" id="ARBA00022723"/>
    </source>
</evidence>
<dbReference type="Gene3D" id="3.80.30.20">
    <property type="entry name" value="tm_1862 like domain"/>
    <property type="match status" value="1"/>
</dbReference>
<sequence>MTSTTQPKCKLVTLGCKVNQYETQLVKEALLQNGYLEAHDDEVADLCIVNTCTVTSQGDSKSRQIIRKLSRDNPGTRTVVMGCYATRDPNEVAKLPDVFEVVTDKRELPDLFNRMGITDIPNGISYFDGRQRAFVKVQDGCILNCTYCIIPQVRPGLRSRSPQEIEEEIRRLIDNGHNEIVLTGIHVGHYGVETTRGKSGLPPFRLWHLFERLDRISGNWRMRLSSIETAEINDNFISAAANCEHLCPQFHPALQSGSTTVLRRMKRRYSVEKFLDKLSAMRERLDNPAFTTDVIVGFPGETEEEFQETMDACRKAEFMKIHIFPFSARKSTPAALFENQVQSSIIKERTARLAKLENELATNFYRSNKGKEVEVLAERLVAEKPGWVRGCDRRYLPVEIPGTTADIGKFIIGRGIEATNESLIAERLSPSSE</sequence>
<protein>
    <submittedName>
        <fullName evidence="10">tRNA t(6)A37-methylthiotransferase</fullName>
        <ecNumber evidence="10">2.8.4.5</ecNumber>
    </submittedName>
</protein>
<evidence type="ECO:0000256" key="1">
    <source>
        <dbReference type="ARBA" id="ARBA00001966"/>
    </source>
</evidence>
<dbReference type="InterPro" id="IPR006638">
    <property type="entry name" value="Elp3/MiaA/NifB-like_rSAM"/>
</dbReference>
<keyword evidence="5" id="KW-0479">Metal-binding</keyword>
<dbReference type="PROSITE" id="PS51918">
    <property type="entry name" value="RADICAL_SAM"/>
    <property type="match status" value="1"/>
</dbReference>
<evidence type="ECO:0000259" key="8">
    <source>
        <dbReference type="PROSITE" id="PS51449"/>
    </source>
</evidence>
<evidence type="ECO:0000256" key="2">
    <source>
        <dbReference type="ARBA" id="ARBA00022485"/>
    </source>
</evidence>
<evidence type="ECO:0000256" key="7">
    <source>
        <dbReference type="ARBA" id="ARBA00023014"/>
    </source>
</evidence>
<dbReference type="EC" id="2.8.4.5" evidence="10"/>
<dbReference type="AlphaFoldDB" id="A0A3B1E150"/>
<dbReference type="CDD" id="cd01335">
    <property type="entry name" value="Radical_SAM"/>
    <property type="match status" value="1"/>
</dbReference>
<dbReference type="GO" id="GO:0046872">
    <property type="term" value="F:metal ion binding"/>
    <property type="evidence" value="ECO:0007669"/>
    <property type="project" value="UniProtKB-KW"/>
</dbReference>
<dbReference type="EMBL" id="UOGL01000683">
    <property type="protein sequence ID" value="VAX42724.1"/>
    <property type="molecule type" value="Genomic_DNA"/>
</dbReference>